<name>A0A4P0XWV6_KLEPN</name>
<accession>A0A4P0XWV6</accession>
<keyword evidence="2" id="KW-1133">Transmembrane helix</keyword>
<dbReference type="AlphaFoldDB" id="A0A4P0XWV6"/>
<proteinExistence type="predicted"/>
<evidence type="ECO:0000256" key="2">
    <source>
        <dbReference type="SAM" id="Phobius"/>
    </source>
</evidence>
<keyword evidence="2" id="KW-0472">Membrane</keyword>
<organism evidence="3">
    <name type="scientific">Klebsiella pneumoniae</name>
    <dbReference type="NCBI Taxonomy" id="573"/>
    <lineage>
        <taxon>Bacteria</taxon>
        <taxon>Pseudomonadati</taxon>
        <taxon>Pseudomonadota</taxon>
        <taxon>Gammaproteobacteria</taxon>
        <taxon>Enterobacterales</taxon>
        <taxon>Enterobacteriaceae</taxon>
        <taxon>Klebsiella/Raoultella group</taxon>
        <taxon>Klebsiella</taxon>
        <taxon>Klebsiella pneumoniae complex</taxon>
    </lineage>
</organism>
<evidence type="ECO:0000313" key="3">
    <source>
        <dbReference type="EMBL" id="VTM52682.1"/>
    </source>
</evidence>
<dbReference type="EMBL" id="CABDVL010000003">
    <property type="protein sequence ID" value="VTM52682.1"/>
    <property type="molecule type" value="Genomic_DNA"/>
</dbReference>
<sequence>MPPVLSRNKQNTPRQAPPVCFARAAHPVQFRHFRCPFVRATRGLRFLESYEYTILWQILAALASGKKGPYRHAARGAGDPGARSGHEFAGQRGYRERQIRQLEEDAQWVTERLERRMNIPAPQREATWPLAAMRAALQTLARERHYQLLLVNGDGHLLAASHALPASVLAQVQAQFPREMQPPLFGSHYQTIQPFAPHQRMLSRALNGNAGLAGWNLVMLAPDGGLPSLLVAYRWPVTIGLGAVLASALLALRQAARARRKR</sequence>
<protein>
    <submittedName>
        <fullName evidence="3">Uncharacterized protein</fullName>
    </submittedName>
</protein>
<dbReference type="Proteomes" id="UP000507695">
    <property type="component" value="Unassembled WGS sequence"/>
</dbReference>
<feature type="region of interest" description="Disordered" evidence="1">
    <location>
        <begin position="73"/>
        <end position="93"/>
    </location>
</feature>
<evidence type="ECO:0000256" key="1">
    <source>
        <dbReference type="SAM" id="MobiDB-lite"/>
    </source>
</evidence>
<gene>
    <name evidence="3" type="ORF">NCTC9183_02151</name>
</gene>
<reference evidence="3" key="1">
    <citation type="submission" date="2019-04" db="EMBL/GenBank/DDBJ databases">
        <authorList>
            <consortium name="Pathogen Informatics"/>
        </authorList>
    </citation>
    <scope>NUCLEOTIDE SEQUENCE</scope>
    <source>
        <strain evidence="3">NCTC9183</strain>
    </source>
</reference>
<feature type="transmembrane region" description="Helical" evidence="2">
    <location>
        <begin position="233"/>
        <end position="252"/>
    </location>
</feature>
<keyword evidence="2" id="KW-0812">Transmembrane</keyword>